<sequence length="205" mass="21569">MSTIYDDPNREDEQWRRTTSRRGLGPLLLLAILLALIGTLIGLAWNSHRGDSAASAATPSGPWIEGINSDRWSVDMTGPSTQTVEGKTVGVWRVHIVDAATGAFTGYRWCQLGAERAPARCLSKVHEDLDSQIGALNAPIVPPPPAPTAATTPALPAGVVITGDPALVAEFTRTATSQVSGLAPGTYNLKVEKDEFVLSSATPGS</sequence>
<keyword evidence="1" id="KW-0812">Transmembrane</keyword>
<evidence type="ECO:0000313" key="2">
    <source>
        <dbReference type="EMBL" id="PIR47356.1"/>
    </source>
</evidence>
<protein>
    <submittedName>
        <fullName evidence="2">Uncharacterized protein</fullName>
    </submittedName>
</protein>
<organism evidence="2 3">
    <name type="scientific">Candidatus Uhrbacteria bacterium CG10_big_fil_rev_8_21_14_0_10_50_16</name>
    <dbReference type="NCBI Taxonomy" id="1975039"/>
    <lineage>
        <taxon>Bacteria</taxon>
        <taxon>Candidatus Uhriibacteriota</taxon>
    </lineage>
</organism>
<evidence type="ECO:0000256" key="1">
    <source>
        <dbReference type="SAM" id="Phobius"/>
    </source>
</evidence>
<name>A0A2H0RLQ1_9BACT</name>
<proteinExistence type="predicted"/>
<reference evidence="2 3" key="1">
    <citation type="submission" date="2017-09" db="EMBL/GenBank/DDBJ databases">
        <title>Depth-based differentiation of microbial function through sediment-hosted aquifers and enrichment of novel symbionts in the deep terrestrial subsurface.</title>
        <authorList>
            <person name="Probst A.J."/>
            <person name="Ladd B."/>
            <person name="Jarett J.K."/>
            <person name="Geller-Mcgrath D.E."/>
            <person name="Sieber C.M."/>
            <person name="Emerson J.B."/>
            <person name="Anantharaman K."/>
            <person name="Thomas B.C."/>
            <person name="Malmstrom R."/>
            <person name="Stieglmeier M."/>
            <person name="Klingl A."/>
            <person name="Woyke T."/>
            <person name="Ryan C.M."/>
            <person name="Banfield J.F."/>
        </authorList>
    </citation>
    <scope>NUCLEOTIDE SEQUENCE [LARGE SCALE GENOMIC DNA]</scope>
    <source>
        <strain evidence="2">CG10_big_fil_rev_8_21_14_0_10_50_16</strain>
    </source>
</reference>
<feature type="transmembrane region" description="Helical" evidence="1">
    <location>
        <begin position="24"/>
        <end position="45"/>
    </location>
</feature>
<dbReference type="AlphaFoldDB" id="A0A2H0RLQ1"/>
<dbReference type="EMBL" id="PCYM01000008">
    <property type="protein sequence ID" value="PIR47356.1"/>
    <property type="molecule type" value="Genomic_DNA"/>
</dbReference>
<keyword evidence="1" id="KW-1133">Transmembrane helix</keyword>
<keyword evidence="1" id="KW-0472">Membrane</keyword>
<gene>
    <name evidence="2" type="ORF">COV06_03995</name>
</gene>
<accession>A0A2H0RLQ1</accession>
<evidence type="ECO:0000313" key="3">
    <source>
        <dbReference type="Proteomes" id="UP000230084"/>
    </source>
</evidence>
<comment type="caution">
    <text evidence="2">The sequence shown here is derived from an EMBL/GenBank/DDBJ whole genome shotgun (WGS) entry which is preliminary data.</text>
</comment>
<dbReference type="Proteomes" id="UP000230084">
    <property type="component" value="Unassembled WGS sequence"/>
</dbReference>